<dbReference type="RefSeq" id="WP_125403003.1">
    <property type="nucleotide sequence ID" value="NZ_JBEHHI010000003.1"/>
</dbReference>
<proteinExistence type="predicted"/>
<gene>
    <name evidence="1" type="ORF">Ga0609869_003395</name>
</gene>
<keyword evidence="2" id="KW-1185">Reference proteome</keyword>
<accession>A0ABV3XXE8</accession>
<reference evidence="1 2" key="1">
    <citation type="submission" date="2024-06" db="EMBL/GenBank/DDBJ databases">
        <title>Genome of Rhodovulum iodosum, a marine photoferrotroph.</title>
        <authorList>
            <person name="Bianchini G."/>
            <person name="Nikeleit V."/>
            <person name="Kappler A."/>
            <person name="Bryce C."/>
            <person name="Sanchez-Baracaldo P."/>
        </authorList>
    </citation>
    <scope>NUCLEOTIDE SEQUENCE [LARGE SCALE GENOMIC DNA]</scope>
    <source>
        <strain evidence="1 2">UT/N1</strain>
    </source>
</reference>
<evidence type="ECO:0000313" key="2">
    <source>
        <dbReference type="Proteomes" id="UP001560019"/>
    </source>
</evidence>
<organism evidence="1 2">
    <name type="scientific">Rhodovulum iodosum</name>
    <dbReference type="NCBI Taxonomy" id="68291"/>
    <lineage>
        <taxon>Bacteria</taxon>
        <taxon>Pseudomonadati</taxon>
        <taxon>Pseudomonadota</taxon>
        <taxon>Alphaproteobacteria</taxon>
        <taxon>Rhodobacterales</taxon>
        <taxon>Paracoccaceae</taxon>
        <taxon>Rhodovulum</taxon>
    </lineage>
</organism>
<name>A0ABV3XXE8_9RHOB</name>
<dbReference type="Pfam" id="PF05159">
    <property type="entry name" value="Capsule_synth"/>
    <property type="match status" value="1"/>
</dbReference>
<sequence length="379" mass="39902">MIAYLAGWKPQKDALFRALVGAAGEGGRRLAVIGLSLGRYPEAAARAEAALAVAKRQPRGALGRWLKRQLLIRQYAWARGYFARHPDHVAVCWNGMTGSRRVFIEGAQDAGAARLFMELAPFPGRITLDPAGVNAAASLPREPGFYRAWAEEAPGRLGEDWRGLGAGLVARAARRRDVGQGDAAGLAGAGSFLFVPLQVPNDSQITRFGGWVGSVEGMIAALAEAARALPAGWHLRIKEHPSSRIPMGAALAAARERAQGAIVIDNATDTFAQVAASRGVITINSSVGLQAFFHDKPVLVLGEAFFAIPGVATPVGGPDALAAALAAPEALGFEPALRAAFMSYLDQVYYPRVETGPDGAPRLDPGTVARKLAQARSAC</sequence>
<dbReference type="InterPro" id="IPR007833">
    <property type="entry name" value="Capsule_polysaccharide_synth"/>
</dbReference>
<protein>
    <submittedName>
        <fullName evidence="1">Capsular polysaccharide export protein</fullName>
    </submittedName>
</protein>
<dbReference type="Proteomes" id="UP001560019">
    <property type="component" value="Unassembled WGS sequence"/>
</dbReference>
<evidence type="ECO:0000313" key="1">
    <source>
        <dbReference type="EMBL" id="MEX5730042.1"/>
    </source>
</evidence>
<comment type="caution">
    <text evidence="1">The sequence shown here is derived from an EMBL/GenBank/DDBJ whole genome shotgun (WGS) entry which is preliminary data.</text>
</comment>
<dbReference type="EMBL" id="JBEHHI010000003">
    <property type="protein sequence ID" value="MEX5730042.1"/>
    <property type="molecule type" value="Genomic_DNA"/>
</dbReference>